<dbReference type="Proteomes" id="UP000230340">
    <property type="component" value="Unassembled WGS sequence"/>
</dbReference>
<comment type="similarity">
    <text evidence="11">Belongs to the SEDS family. FtsW subfamily.</text>
</comment>
<keyword evidence="3" id="KW-0808">Transferase</keyword>
<evidence type="ECO:0000256" key="13">
    <source>
        <dbReference type="ARBA" id="ARBA00041418"/>
    </source>
</evidence>
<evidence type="ECO:0000256" key="2">
    <source>
        <dbReference type="ARBA" id="ARBA00022676"/>
    </source>
</evidence>
<dbReference type="InterPro" id="IPR001182">
    <property type="entry name" value="FtsW/RodA"/>
</dbReference>
<keyword evidence="5" id="KW-0133">Cell shape</keyword>
<keyword evidence="7 16" id="KW-1133">Transmembrane helix</keyword>
<keyword evidence="8 16" id="KW-0472">Membrane</keyword>
<keyword evidence="2" id="KW-0328">Glycosyltransferase</keyword>
<name>A0A2H0XDT6_UNCKA</name>
<evidence type="ECO:0000256" key="7">
    <source>
        <dbReference type="ARBA" id="ARBA00022989"/>
    </source>
</evidence>
<sequence length="366" mass="40346">MKILHKSPDYPFLLAFLLLIIFGVLMVYDASVVYSLDVFGERYHFLLQQSMWAGLAISLFLFSFLTPYKFLQKISPILYYIGVLLLIFVLIPTPLSPKIYGAHRWIIFPLFGGLSLQPSDVMKFGYVLYLSILLSKSYTTSFTLIKKFFLATIIPASLIIMQPDFGSALILCASGIAMLFITGLPLKYFLISLPMGILSAIVAILGSNYRRDRLMSFINHSLNSTDPAGYHINQVLIAIGSGGVFGLGWGQSRQKYGYLPEVSADSIFAVVGEELGFLGCTILVLLLFFIIWRGILIAEKCKLPAKKIAVIGIISLFAFQTLLNILSQVKLIPLTGVPLPLISYGGSSLLFTCAGFGVLLSASREC</sequence>
<feature type="transmembrane region" description="Helical" evidence="16">
    <location>
        <begin position="46"/>
        <end position="65"/>
    </location>
</feature>
<evidence type="ECO:0000313" key="17">
    <source>
        <dbReference type="EMBL" id="PIS22965.1"/>
    </source>
</evidence>
<keyword evidence="4 16" id="KW-0812">Transmembrane</keyword>
<evidence type="ECO:0000256" key="3">
    <source>
        <dbReference type="ARBA" id="ARBA00022679"/>
    </source>
</evidence>
<dbReference type="AlphaFoldDB" id="A0A2H0XDT6"/>
<dbReference type="Pfam" id="PF01098">
    <property type="entry name" value="FTSW_RODA_SPOVE"/>
    <property type="match status" value="1"/>
</dbReference>
<feature type="transmembrane region" description="Helical" evidence="16">
    <location>
        <begin position="230"/>
        <end position="250"/>
    </location>
</feature>
<dbReference type="GO" id="GO:0009252">
    <property type="term" value="P:peptidoglycan biosynthetic process"/>
    <property type="evidence" value="ECO:0007669"/>
    <property type="project" value="UniProtKB-KW"/>
</dbReference>
<evidence type="ECO:0000256" key="1">
    <source>
        <dbReference type="ARBA" id="ARBA00004141"/>
    </source>
</evidence>
<dbReference type="GO" id="GO:0032153">
    <property type="term" value="C:cell division site"/>
    <property type="evidence" value="ECO:0007669"/>
    <property type="project" value="TreeGrafter"/>
</dbReference>
<evidence type="ECO:0000256" key="16">
    <source>
        <dbReference type="SAM" id="Phobius"/>
    </source>
</evidence>
<dbReference type="GO" id="GO:0051301">
    <property type="term" value="P:cell division"/>
    <property type="evidence" value="ECO:0007669"/>
    <property type="project" value="InterPro"/>
</dbReference>
<evidence type="ECO:0000256" key="10">
    <source>
        <dbReference type="ARBA" id="ARBA00033270"/>
    </source>
</evidence>
<dbReference type="GO" id="GO:0008955">
    <property type="term" value="F:peptidoglycan glycosyltransferase activity"/>
    <property type="evidence" value="ECO:0007669"/>
    <property type="project" value="UniProtKB-EC"/>
</dbReference>
<protein>
    <recommendedName>
        <fullName evidence="12">Probable peptidoglycan glycosyltransferase FtsW</fullName>
        <ecNumber evidence="14">2.4.99.28</ecNumber>
    </recommendedName>
    <alternativeName>
        <fullName evidence="13">Cell division protein FtsW</fullName>
    </alternativeName>
    <alternativeName>
        <fullName evidence="10">Cell wall polymerase</fullName>
    </alternativeName>
    <alternativeName>
        <fullName evidence="9">Peptidoglycan polymerase</fullName>
    </alternativeName>
</protein>
<dbReference type="EC" id="2.4.99.28" evidence="14"/>
<feature type="transmembrane region" description="Helical" evidence="16">
    <location>
        <begin position="165"/>
        <end position="182"/>
    </location>
</feature>
<dbReference type="PANTHER" id="PTHR30474:SF2">
    <property type="entry name" value="PEPTIDOGLYCAN GLYCOSYLTRANSFERASE FTSW-RELATED"/>
    <property type="match status" value="1"/>
</dbReference>
<evidence type="ECO:0000256" key="4">
    <source>
        <dbReference type="ARBA" id="ARBA00022692"/>
    </source>
</evidence>
<keyword evidence="6" id="KW-0573">Peptidoglycan synthesis</keyword>
<feature type="transmembrane region" description="Helical" evidence="16">
    <location>
        <begin position="12"/>
        <end position="34"/>
    </location>
</feature>
<comment type="subcellular location">
    <subcellularLocation>
        <location evidence="1">Membrane</location>
        <topology evidence="1">Multi-pass membrane protein</topology>
    </subcellularLocation>
</comment>
<dbReference type="EMBL" id="PEYT01000023">
    <property type="protein sequence ID" value="PIS22965.1"/>
    <property type="molecule type" value="Genomic_DNA"/>
</dbReference>
<evidence type="ECO:0000256" key="5">
    <source>
        <dbReference type="ARBA" id="ARBA00022960"/>
    </source>
</evidence>
<dbReference type="GO" id="GO:0005886">
    <property type="term" value="C:plasma membrane"/>
    <property type="evidence" value="ECO:0007669"/>
    <property type="project" value="TreeGrafter"/>
</dbReference>
<feature type="transmembrane region" description="Helical" evidence="16">
    <location>
        <begin position="341"/>
        <end position="362"/>
    </location>
</feature>
<organism evidence="17 18">
    <name type="scientific">candidate division WWE3 bacterium CG08_land_8_20_14_0_20_40_13</name>
    <dbReference type="NCBI Taxonomy" id="1975084"/>
    <lineage>
        <taxon>Bacteria</taxon>
        <taxon>Katanobacteria</taxon>
    </lineage>
</organism>
<evidence type="ECO:0000256" key="9">
    <source>
        <dbReference type="ARBA" id="ARBA00032370"/>
    </source>
</evidence>
<reference evidence="18" key="1">
    <citation type="submission" date="2017-09" db="EMBL/GenBank/DDBJ databases">
        <title>Depth-based differentiation of microbial function through sediment-hosted aquifers and enrichment of novel symbionts in the deep terrestrial subsurface.</title>
        <authorList>
            <person name="Probst A.J."/>
            <person name="Ladd B."/>
            <person name="Jarett J.K."/>
            <person name="Geller-Mcgrath D.E."/>
            <person name="Sieber C.M.K."/>
            <person name="Emerson J.B."/>
            <person name="Anantharaman K."/>
            <person name="Thomas B.C."/>
            <person name="Malmstrom R."/>
            <person name="Stieglmeier M."/>
            <person name="Klingl A."/>
            <person name="Woyke T."/>
            <person name="Ryan C.M."/>
            <person name="Banfield J.F."/>
        </authorList>
    </citation>
    <scope>NUCLEOTIDE SEQUENCE [LARGE SCALE GENOMIC DNA]</scope>
</reference>
<dbReference type="GO" id="GO:0008360">
    <property type="term" value="P:regulation of cell shape"/>
    <property type="evidence" value="ECO:0007669"/>
    <property type="project" value="UniProtKB-KW"/>
</dbReference>
<feature type="transmembrane region" description="Helical" evidence="16">
    <location>
        <begin position="275"/>
        <end position="296"/>
    </location>
</feature>
<dbReference type="GO" id="GO:0015648">
    <property type="term" value="F:lipid-linked peptidoglycan transporter activity"/>
    <property type="evidence" value="ECO:0007669"/>
    <property type="project" value="TreeGrafter"/>
</dbReference>
<dbReference type="PANTHER" id="PTHR30474">
    <property type="entry name" value="CELL CYCLE PROTEIN"/>
    <property type="match status" value="1"/>
</dbReference>
<accession>A0A2H0XDT6</accession>
<proteinExistence type="inferred from homology"/>
<evidence type="ECO:0000313" key="18">
    <source>
        <dbReference type="Proteomes" id="UP000230340"/>
    </source>
</evidence>
<evidence type="ECO:0000256" key="15">
    <source>
        <dbReference type="ARBA" id="ARBA00049902"/>
    </source>
</evidence>
<comment type="catalytic activity">
    <reaction evidence="15">
        <text>[GlcNAc-(1-&gt;4)-Mur2Ac(oyl-L-Ala-gamma-D-Glu-L-Lys-D-Ala-D-Ala)](n)-di-trans,octa-cis-undecaprenyl diphosphate + beta-D-GlcNAc-(1-&gt;4)-Mur2Ac(oyl-L-Ala-gamma-D-Glu-L-Lys-D-Ala-D-Ala)-di-trans,octa-cis-undecaprenyl diphosphate = [GlcNAc-(1-&gt;4)-Mur2Ac(oyl-L-Ala-gamma-D-Glu-L-Lys-D-Ala-D-Ala)](n+1)-di-trans,octa-cis-undecaprenyl diphosphate + di-trans,octa-cis-undecaprenyl diphosphate + H(+)</text>
        <dbReference type="Rhea" id="RHEA:23708"/>
        <dbReference type="Rhea" id="RHEA-COMP:9602"/>
        <dbReference type="Rhea" id="RHEA-COMP:9603"/>
        <dbReference type="ChEBI" id="CHEBI:15378"/>
        <dbReference type="ChEBI" id="CHEBI:58405"/>
        <dbReference type="ChEBI" id="CHEBI:60033"/>
        <dbReference type="ChEBI" id="CHEBI:78435"/>
        <dbReference type="EC" id="2.4.99.28"/>
    </reaction>
</comment>
<evidence type="ECO:0000256" key="11">
    <source>
        <dbReference type="ARBA" id="ARBA00038053"/>
    </source>
</evidence>
<feature type="transmembrane region" description="Helical" evidence="16">
    <location>
        <begin position="308"/>
        <end position="329"/>
    </location>
</feature>
<evidence type="ECO:0000256" key="12">
    <source>
        <dbReference type="ARBA" id="ARBA00041185"/>
    </source>
</evidence>
<feature type="transmembrane region" description="Helical" evidence="16">
    <location>
        <begin position="188"/>
        <end position="209"/>
    </location>
</feature>
<evidence type="ECO:0000256" key="8">
    <source>
        <dbReference type="ARBA" id="ARBA00023136"/>
    </source>
</evidence>
<feature type="transmembrane region" description="Helical" evidence="16">
    <location>
        <begin position="77"/>
        <end position="95"/>
    </location>
</feature>
<gene>
    <name evidence="17" type="ORF">COT49_02655</name>
</gene>
<comment type="caution">
    <text evidence="17">The sequence shown here is derived from an EMBL/GenBank/DDBJ whole genome shotgun (WGS) entry which is preliminary data.</text>
</comment>
<evidence type="ECO:0000256" key="14">
    <source>
        <dbReference type="ARBA" id="ARBA00044770"/>
    </source>
</evidence>
<evidence type="ECO:0000256" key="6">
    <source>
        <dbReference type="ARBA" id="ARBA00022984"/>
    </source>
</evidence>